<dbReference type="AlphaFoldDB" id="A0AAE2MI16"/>
<evidence type="ECO:0000313" key="2">
    <source>
        <dbReference type="EMBL" id="MBB4289552.1"/>
    </source>
</evidence>
<feature type="transmembrane region" description="Helical" evidence="1">
    <location>
        <begin position="12"/>
        <end position="32"/>
    </location>
</feature>
<dbReference type="Proteomes" id="UP000538507">
    <property type="component" value="Unassembled WGS sequence"/>
</dbReference>
<comment type="caution">
    <text evidence="2">The sequence shown here is derived from an EMBL/GenBank/DDBJ whole genome shotgun (WGS) entry which is preliminary data.</text>
</comment>
<dbReference type="Pfam" id="PF10990">
    <property type="entry name" value="DUF2809"/>
    <property type="match status" value="1"/>
</dbReference>
<protein>
    <recommendedName>
        <fullName evidence="4">DUF2809 domain-containing protein</fullName>
    </recommendedName>
</protein>
<keyword evidence="1" id="KW-0812">Transmembrane</keyword>
<keyword evidence="1" id="KW-1133">Transmembrane helix</keyword>
<name>A0AAE2MI16_RHILE</name>
<organism evidence="2 3">
    <name type="scientific">Rhizobium leguminosarum</name>
    <dbReference type="NCBI Taxonomy" id="384"/>
    <lineage>
        <taxon>Bacteria</taxon>
        <taxon>Pseudomonadati</taxon>
        <taxon>Pseudomonadota</taxon>
        <taxon>Alphaproteobacteria</taxon>
        <taxon>Hyphomicrobiales</taxon>
        <taxon>Rhizobiaceae</taxon>
        <taxon>Rhizobium/Agrobacterium group</taxon>
        <taxon>Rhizobium</taxon>
    </lineage>
</organism>
<sequence>MRKIIQTRSPQLLRLAALFLVIVLGLVLRRFGYAADLPFIVVKYGGSALWGAMVYLLVALLVARSRPTAIAVAALFIAISVELFRLYHTPWLDAFRLTTAGALLLGRIFSLWNMLAYAIGIAAAGPLIQHIGDPFSPVAYASDGDATARLRGRPWPFFRLRAIGR</sequence>
<evidence type="ECO:0000256" key="1">
    <source>
        <dbReference type="SAM" id="Phobius"/>
    </source>
</evidence>
<feature type="transmembrane region" description="Helical" evidence="1">
    <location>
        <begin position="69"/>
        <end position="88"/>
    </location>
</feature>
<gene>
    <name evidence="2" type="ORF">GGE16_001568</name>
</gene>
<accession>A0AAE2MI16</accession>
<evidence type="ECO:0000313" key="3">
    <source>
        <dbReference type="Proteomes" id="UP000538507"/>
    </source>
</evidence>
<dbReference type="EMBL" id="JACIGO010000001">
    <property type="protein sequence ID" value="MBB4289552.1"/>
    <property type="molecule type" value="Genomic_DNA"/>
</dbReference>
<proteinExistence type="predicted"/>
<evidence type="ECO:0008006" key="4">
    <source>
        <dbReference type="Google" id="ProtNLM"/>
    </source>
</evidence>
<keyword evidence="1" id="KW-0472">Membrane</keyword>
<feature type="transmembrane region" description="Helical" evidence="1">
    <location>
        <begin position="108"/>
        <end position="128"/>
    </location>
</feature>
<feature type="transmembrane region" description="Helical" evidence="1">
    <location>
        <begin position="44"/>
        <end position="62"/>
    </location>
</feature>
<reference evidence="2 3" key="1">
    <citation type="submission" date="2020-08" db="EMBL/GenBank/DDBJ databases">
        <title>Genomic Encyclopedia of Type Strains, Phase IV (KMG-V): Genome sequencing to study the core and pangenomes of soil and plant-associated prokaryotes.</title>
        <authorList>
            <person name="Whitman W."/>
        </authorList>
    </citation>
    <scope>NUCLEOTIDE SEQUENCE [LARGE SCALE GENOMIC DNA]</scope>
    <source>
        <strain evidence="2 3">SEMIA 415</strain>
    </source>
</reference>
<dbReference type="InterPro" id="IPR021257">
    <property type="entry name" value="DUF2809"/>
</dbReference>